<evidence type="ECO:0000313" key="3">
    <source>
        <dbReference type="Proteomes" id="UP001459277"/>
    </source>
</evidence>
<reference evidence="2 3" key="1">
    <citation type="submission" date="2024-01" db="EMBL/GenBank/DDBJ databases">
        <title>A telomere-to-telomere, gap-free genome of sweet tea (Lithocarpus litseifolius).</title>
        <authorList>
            <person name="Zhou J."/>
        </authorList>
    </citation>
    <scope>NUCLEOTIDE SEQUENCE [LARGE SCALE GENOMIC DNA]</scope>
    <source>
        <strain evidence="2">Zhou-2022a</strain>
        <tissue evidence="2">Leaf</tissue>
    </source>
</reference>
<sequence>MFLASSSSVLSIYRDIFALLCFSSQTHFHFLIILFHKYHTLSLYEISLINFSRTFTVPATNFFFFSQMASLQLLKPTFTSISTSHPGKPSWVFRESDSRKRVLRFASSICRNSRYYYTNRSFRVCCEGRDTDNQSNTGEEPPESLFMKELRRRGMTPTSLLEETKRNNYGLENEINLEEEDRGFSNRNAVSTELEKSLSNQRERSMALNSEGLEGLIPRAKLLLTIGGTFFLGFWPLILIAIAFFTALYLYFGSTFVHDGSSTPISPPQYIDPYALLEDERISQIAPRIN</sequence>
<keyword evidence="1" id="KW-0812">Transmembrane</keyword>
<dbReference type="Proteomes" id="UP001459277">
    <property type="component" value="Unassembled WGS sequence"/>
</dbReference>
<evidence type="ECO:0000256" key="1">
    <source>
        <dbReference type="SAM" id="Phobius"/>
    </source>
</evidence>
<name>A0AAW2BSA2_9ROSI</name>
<evidence type="ECO:0000313" key="2">
    <source>
        <dbReference type="EMBL" id="KAK9988722.1"/>
    </source>
</evidence>
<feature type="transmembrane region" description="Helical" evidence="1">
    <location>
        <begin position="222"/>
        <end position="252"/>
    </location>
</feature>
<comment type="caution">
    <text evidence="2">The sequence shown here is derived from an EMBL/GenBank/DDBJ whole genome shotgun (WGS) entry which is preliminary data.</text>
</comment>
<protein>
    <submittedName>
        <fullName evidence="2">Uncharacterized protein</fullName>
    </submittedName>
</protein>
<dbReference type="EMBL" id="JAZDWU010000010">
    <property type="protein sequence ID" value="KAK9988722.1"/>
    <property type="molecule type" value="Genomic_DNA"/>
</dbReference>
<keyword evidence="3" id="KW-1185">Reference proteome</keyword>
<accession>A0AAW2BSA2</accession>
<gene>
    <name evidence="2" type="ORF">SO802_028961</name>
</gene>
<keyword evidence="1" id="KW-1133">Transmembrane helix</keyword>
<dbReference type="AlphaFoldDB" id="A0AAW2BSA2"/>
<proteinExistence type="predicted"/>
<keyword evidence="1" id="KW-0472">Membrane</keyword>
<dbReference type="PANTHER" id="PTHR35699">
    <property type="entry name" value="F2J10.10 PROTEIN"/>
    <property type="match status" value="1"/>
</dbReference>
<dbReference type="PANTHER" id="PTHR35699:SF1">
    <property type="entry name" value="F2J10.10 PROTEIN"/>
    <property type="match status" value="1"/>
</dbReference>
<organism evidence="2 3">
    <name type="scientific">Lithocarpus litseifolius</name>
    <dbReference type="NCBI Taxonomy" id="425828"/>
    <lineage>
        <taxon>Eukaryota</taxon>
        <taxon>Viridiplantae</taxon>
        <taxon>Streptophyta</taxon>
        <taxon>Embryophyta</taxon>
        <taxon>Tracheophyta</taxon>
        <taxon>Spermatophyta</taxon>
        <taxon>Magnoliopsida</taxon>
        <taxon>eudicotyledons</taxon>
        <taxon>Gunneridae</taxon>
        <taxon>Pentapetalae</taxon>
        <taxon>rosids</taxon>
        <taxon>fabids</taxon>
        <taxon>Fagales</taxon>
        <taxon>Fagaceae</taxon>
        <taxon>Lithocarpus</taxon>
    </lineage>
</organism>